<sequence length="88" mass="9721">MAAHELDPVLTPLERADGSGRILTLEAYLDLGCDAQRTAALLHLHRTTVYYRLGRIAEILGVDLGDGLVRSHLHLALKDRSLAVRPRL</sequence>
<proteinExistence type="predicted"/>
<dbReference type="InterPro" id="IPR042070">
    <property type="entry name" value="PucR_C-HTH_sf"/>
</dbReference>
<accession>A0ABW1D9J4</accession>
<dbReference type="InterPro" id="IPR051448">
    <property type="entry name" value="CdaR-like_regulators"/>
</dbReference>
<dbReference type="PANTHER" id="PTHR33744:SF1">
    <property type="entry name" value="DNA-BINDING TRANSCRIPTIONAL ACTIVATOR ADER"/>
    <property type="match status" value="1"/>
</dbReference>
<dbReference type="InterPro" id="IPR025736">
    <property type="entry name" value="PucR_C-HTH_dom"/>
</dbReference>
<dbReference type="PANTHER" id="PTHR33744">
    <property type="entry name" value="CARBOHYDRATE DIACID REGULATOR"/>
    <property type="match status" value="1"/>
</dbReference>
<comment type="caution">
    <text evidence="2">The sequence shown here is derived from an EMBL/GenBank/DDBJ whole genome shotgun (WGS) entry which is preliminary data.</text>
</comment>
<name>A0ABW1D9J4_9ACTN</name>
<dbReference type="EMBL" id="JBHSPA010000112">
    <property type="protein sequence ID" value="MFC5834467.1"/>
    <property type="molecule type" value="Genomic_DNA"/>
</dbReference>
<gene>
    <name evidence="2" type="ORF">ACFPZ3_62395</name>
</gene>
<reference evidence="3" key="1">
    <citation type="journal article" date="2019" name="Int. J. Syst. Evol. Microbiol.">
        <title>The Global Catalogue of Microorganisms (GCM) 10K type strain sequencing project: providing services to taxonomists for standard genome sequencing and annotation.</title>
        <authorList>
            <consortium name="The Broad Institute Genomics Platform"/>
            <consortium name="The Broad Institute Genome Sequencing Center for Infectious Disease"/>
            <person name="Wu L."/>
            <person name="Ma J."/>
        </authorList>
    </citation>
    <scope>NUCLEOTIDE SEQUENCE [LARGE SCALE GENOMIC DNA]</scope>
    <source>
        <strain evidence="3">CCUG 53903</strain>
    </source>
</reference>
<evidence type="ECO:0000313" key="2">
    <source>
        <dbReference type="EMBL" id="MFC5834467.1"/>
    </source>
</evidence>
<evidence type="ECO:0000259" key="1">
    <source>
        <dbReference type="Pfam" id="PF13556"/>
    </source>
</evidence>
<dbReference type="Proteomes" id="UP001596058">
    <property type="component" value="Unassembled WGS sequence"/>
</dbReference>
<feature type="domain" description="PucR C-terminal helix-turn-helix" evidence="1">
    <location>
        <begin position="24"/>
        <end position="78"/>
    </location>
</feature>
<organism evidence="2 3">
    <name type="scientific">Nonomuraea insulae</name>
    <dbReference type="NCBI Taxonomy" id="1616787"/>
    <lineage>
        <taxon>Bacteria</taxon>
        <taxon>Bacillati</taxon>
        <taxon>Actinomycetota</taxon>
        <taxon>Actinomycetes</taxon>
        <taxon>Streptosporangiales</taxon>
        <taxon>Streptosporangiaceae</taxon>
        <taxon>Nonomuraea</taxon>
    </lineage>
</organism>
<dbReference type="RefSeq" id="WP_379523880.1">
    <property type="nucleotide sequence ID" value="NZ_JBHSPA010000112.1"/>
</dbReference>
<dbReference type="Gene3D" id="1.10.10.2840">
    <property type="entry name" value="PucR C-terminal helix-turn-helix domain"/>
    <property type="match status" value="1"/>
</dbReference>
<keyword evidence="3" id="KW-1185">Reference proteome</keyword>
<protein>
    <submittedName>
        <fullName evidence="2">PucR family transcriptional regulator</fullName>
    </submittedName>
</protein>
<evidence type="ECO:0000313" key="3">
    <source>
        <dbReference type="Proteomes" id="UP001596058"/>
    </source>
</evidence>
<dbReference type="Pfam" id="PF13556">
    <property type="entry name" value="HTH_30"/>
    <property type="match status" value="1"/>
</dbReference>